<evidence type="ECO:0000256" key="2">
    <source>
        <dbReference type="ARBA" id="ARBA00022475"/>
    </source>
</evidence>
<dbReference type="InterPro" id="IPR051817">
    <property type="entry name" value="FDH_cytochrome_b556_subunit"/>
</dbReference>
<protein>
    <submittedName>
        <fullName evidence="8">Formate dehydrogenase, cytochrome b556(Fdo) subunit</fullName>
    </submittedName>
</protein>
<evidence type="ECO:0000256" key="4">
    <source>
        <dbReference type="ARBA" id="ARBA00022989"/>
    </source>
</evidence>
<feature type="domain" description="Cytochrome b561 bacterial/Ni-hydrogenase" evidence="7">
    <location>
        <begin position="12"/>
        <end position="197"/>
    </location>
</feature>
<gene>
    <name evidence="8" type="primary">fdoI_1</name>
    <name evidence="8" type="ORF">MOHU_05500</name>
</gene>
<evidence type="ECO:0000259" key="7">
    <source>
        <dbReference type="Pfam" id="PF01292"/>
    </source>
</evidence>
<evidence type="ECO:0000313" key="9">
    <source>
        <dbReference type="Proteomes" id="UP000238415"/>
    </source>
</evidence>
<keyword evidence="3 6" id="KW-0812">Transmembrane</keyword>
<keyword evidence="2" id="KW-1003">Cell membrane</keyword>
<organism evidence="8 9">
    <name type="scientific">Neomoorella humiferrea</name>
    <dbReference type="NCBI Taxonomy" id="676965"/>
    <lineage>
        <taxon>Bacteria</taxon>
        <taxon>Bacillati</taxon>
        <taxon>Bacillota</taxon>
        <taxon>Clostridia</taxon>
        <taxon>Neomoorellales</taxon>
        <taxon>Neomoorellaceae</taxon>
        <taxon>Neomoorella</taxon>
    </lineage>
</organism>
<dbReference type="Proteomes" id="UP000238415">
    <property type="component" value="Unassembled WGS sequence"/>
</dbReference>
<dbReference type="GO" id="GO:0009326">
    <property type="term" value="C:formate dehydrogenase complex"/>
    <property type="evidence" value="ECO:0007669"/>
    <property type="project" value="TreeGrafter"/>
</dbReference>
<keyword evidence="4 6" id="KW-1133">Transmembrane helix</keyword>
<evidence type="ECO:0000256" key="6">
    <source>
        <dbReference type="SAM" id="Phobius"/>
    </source>
</evidence>
<evidence type="ECO:0000313" key="8">
    <source>
        <dbReference type="EMBL" id="PRR75043.1"/>
    </source>
</evidence>
<sequence length="225" mass="25310">MDNRKPLDSIERFSPAVRLGHWSHAISVVALLLTGLALVFRGFGATLGSEGLKFFQQIHHFMAYPFTCLTLLILVFGAPRATAEWLKECFTWTKSDWSFIRAYPAKFFGLKATLPEQGKYNAGQKLNSILTIIGFLIMIITGWPMLYPAKFSPTFVAWSRPIHSLGAMVLGAVLIGHAYLALLHPYSRESIQAMVKGRISMEYARSHHSLWIKALFDDKQRPPAV</sequence>
<dbReference type="PANTHER" id="PTHR30074:SF6">
    <property type="entry name" value="FORMATE DEHYDROGENASE GAMMA SUBUNIT"/>
    <property type="match status" value="1"/>
</dbReference>
<keyword evidence="5 6" id="KW-0472">Membrane</keyword>
<dbReference type="GO" id="GO:0009055">
    <property type="term" value="F:electron transfer activity"/>
    <property type="evidence" value="ECO:0007669"/>
    <property type="project" value="InterPro"/>
</dbReference>
<dbReference type="InterPro" id="IPR016174">
    <property type="entry name" value="Di-haem_cyt_TM"/>
</dbReference>
<feature type="transmembrane region" description="Helical" evidence="6">
    <location>
        <begin position="126"/>
        <end position="145"/>
    </location>
</feature>
<dbReference type="OrthoDB" id="1808646at2"/>
<feature type="transmembrane region" description="Helical" evidence="6">
    <location>
        <begin position="21"/>
        <end position="41"/>
    </location>
</feature>
<dbReference type="SUPFAM" id="SSF81342">
    <property type="entry name" value="Transmembrane di-heme cytochromes"/>
    <property type="match status" value="1"/>
</dbReference>
<reference evidence="8 9" key="1">
    <citation type="submission" date="2018-03" db="EMBL/GenBank/DDBJ databases">
        <title>Genome sequence of Moorella humiferrea DSM 23265.</title>
        <authorList>
            <person name="Poehlein A."/>
            <person name="Daniel R."/>
        </authorList>
    </citation>
    <scope>NUCLEOTIDE SEQUENCE [LARGE SCALE GENOMIC DNA]</scope>
    <source>
        <strain evidence="8 9">DSM 23265</strain>
    </source>
</reference>
<evidence type="ECO:0000256" key="5">
    <source>
        <dbReference type="ARBA" id="ARBA00023136"/>
    </source>
</evidence>
<dbReference type="Pfam" id="PF01292">
    <property type="entry name" value="Ni_hydr_CYTB"/>
    <property type="match status" value="1"/>
</dbReference>
<name>A0A2T0AWF0_9FIRM</name>
<dbReference type="GO" id="GO:0015944">
    <property type="term" value="P:formate oxidation"/>
    <property type="evidence" value="ECO:0007669"/>
    <property type="project" value="TreeGrafter"/>
</dbReference>
<dbReference type="GO" id="GO:0036397">
    <property type="term" value="F:formate dehydrogenase (quinone) activity"/>
    <property type="evidence" value="ECO:0007669"/>
    <property type="project" value="TreeGrafter"/>
</dbReference>
<accession>A0A2T0AWF0</accession>
<dbReference type="GO" id="GO:0022904">
    <property type="term" value="P:respiratory electron transport chain"/>
    <property type="evidence" value="ECO:0007669"/>
    <property type="project" value="InterPro"/>
</dbReference>
<comment type="caution">
    <text evidence="8">The sequence shown here is derived from an EMBL/GenBank/DDBJ whole genome shotgun (WGS) entry which is preliminary data.</text>
</comment>
<dbReference type="Gene3D" id="1.20.950.20">
    <property type="entry name" value="Transmembrane di-heme cytochromes, Chain C"/>
    <property type="match status" value="1"/>
</dbReference>
<keyword evidence="9" id="KW-1185">Reference proteome</keyword>
<dbReference type="RefSeq" id="WP_106004563.1">
    <property type="nucleotide sequence ID" value="NZ_CP136419.1"/>
</dbReference>
<dbReference type="AlphaFoldDB" id="A0A2T0AWF0"/>
<dbReference type="GO" id="GO:0005886">
    <property type="term" value="C:plasma membrane"/>
    <property type="evidence" value="ECO:0007669"/>
    <property type="project" value="UniProtKB-SubCell"/>
</dbReference>
<comment type="subcellular location">
    <subcellularLocation>
        <location evidence="1">Cell membrane</location>
        <topology evidence="1">Multi-pass membrane protein</topology>
    </subcellularLocation>
</comment>
<dbReference type="PANTHER" id="PTHR30074">
    <property type="entry name" value="FORMATE DEHYDROGENASE, NITRATE-INDUCIBLE, CYTOCHROME B556 FDN SUBUNIT"/>
    <property type="match status" value="1"/>
</dbReference>
<dbReference type="InterPro" id="IPR011577">
    <property type="entry name" value="Cyt_b561_bac/Ni-Hgenase"/>
</dbReference>
<proteinExistence type="predicted"/>
<evidence type="ECO:0000256" key="1">
    <source>
        <dbReference type="ARBA" id="ARBA00004651"/>
    </source>
</evidence>
<evidence type="ECO:0000256" key="3">
    <source>
        <dbReference type="ARBA" id="ARBA00022692"/>
    </source>
</evidence>
<feature type="transmembrane region" description="Helical" evidence="6">
    <location>
        <begin position="165"/>
        <end position="186"/>
    </location>
</feature>
<dbReference type="GO" id="GO:0009061">
    <property type="term" value="P:anaerobic respiration"/>
    <property type="evidence" value="ECO:0007669"/>
    <property type="project" value="TreeGrafter"/>
</dbReference>
<dbReference type="EMBL" id="PVXM01000006">
    <property type="protein sequence ID" value="PRR75043.1"/>
    <property type="molecule type" value="Genomic_DNA"/>
</dbReference>
<feature type="transmembrane region" description="Helical" evidence="6">
    <location>
        <begin position="61"/>
        <end position="78"/>
    </location>
</feature>